<keyword evidence="6 11" id="KW-0479">Metal-binding</keyword>
<dbReference type="GO" id="GO:0005886">
    <property type="term" value="C:plasma membrane"/>
    <property type="evidence" value="ECO:0007669"/>
    <property type="project" value="UniProtKB-SubCell"/>
</dbReference>
<dbReference type="Gene3D" id="1.10.760.10">
    <property type="entry name" value="Cytochrome c-like domain"/>
    <property type="match status" value="1"/>
</dbReference>
<evidence type="ECO:0000256" key="3">
    <source>
        <dbReference type="ARBA" id="ARBA00022475"/>
    </source>
</evidence>
<accession>A0A368EJZ5</accession>
<feature type="compositionally biased region" description="Acidic residues" evidence="12">
    <location>
        <begin position="215"/>
        <end position="229"/>
    </location>
</feature>
<evidence type="ECO:0000256" key="11">
    <source>
        <dbReference type="PROSITE-ProRule" id="PRU00433"/>
    </source>
</evidence>
<comment type="caution">
    <text evidence="14">The sequence shown here is derived from an EMBL/GenBank/DDBJ whole genome shotgun (WGS) entry which is preliminary data.</text>
</comment>
<keyword evidence="4 11" id="KW-0349">Heme</keyword>
<evidence type="ECO:0000256" key="5">
    <source>
        <dbReference type="ARBA" id="ARBA00022692"/>
    </source>
</evidence>
<keyword evidence="10" id="KW-0472">Membrane</keyword>
<keyword evidence="8" id="KW-1133">Transmembrane helix</keyword>
<dbReference type="SUPFAM" id="SSF46626">
    <property type="entry name" value="Cytochrome c"/>
    <property type="match status" value="1"/>
</dbReference>
<dbReference type="PANTHER" id="PTHR11961">
    <property type="entry name" value="CYTOCHROME C"/>
    <property type="match status" value="1"/>
</dbReference>
<keyword evidence="9 11" id="KW-0408">Iron</keyword>
<reference evidence="14 15" key="1">
    <citation type="journal article" date="2018" name="Microbiome">
        <title>Fine metagenomic profile of the Mediterranean stratified and mixed water columns revealed by assembly and recruitment.</title>
        <authorList>
            <person name="Haro-Moreno J.M."/>
            <person name="Lopez-Perez M."/>
            <person name="De La Torre J.R."/>
            <person name="Picazo A."/>
            <person name="Camacho A."/>
            <person name="Rodriguez-Valera F."/>
        </authorList>
    </citation>
    <scope>NUCLEOTIDE SEQUENCE [LARGE SCALE GENOMIC DNA]</scope>
    <source>
        <strain evidence="14">MED-G50</strain>
    </source>
</reference>
<dbReference type="Pfam" id="PF00034">
    <property type="entry name" value="Cytochrom_C"/>
    <property type="match status" value="1"/>
</dbReference>
<keyword evidence="7" id="KW-0249">Electron transport</keyword>
<evidence type="ECO:0000313" key="14">
    <source>
        <dbReference type="EMBL" id="RCL83960.1"/>
    </source>
</evidence>
<feature type="compositionally biased region" description="Low complexity" evidence="12">
    <location>
        <begin position="183"/>
        <end position="194"/>
    </location>
</feature>
<name>A0A368EJZ5_9PROT</name>
<evidence type="ECO:0000256" key="2">
    <source>
        <dbReference type="ARBA" id="ARBA00022448"/>
    </source>
</evidence>
<evidence type="ECO:0000256" key="12">
    <source>
        <dbReference type="SAM" id="MobiDB-lite"/>
    </source>
</evidence>
<dbReference type="GO" id="GO:0046872">
    <property type="term" value="F:metal ion binding"/>
    <property type="evidence" value="ECO:0007669"/>
    <property type="project" value="UniProtKB-KW"/>
</dbReference>
<keyword evidence="3" id="KW-1003">Cell membrane</keyword>
<protein>
    <submittedName>
        <fullName evidence="14">Cytochrome c family protein</fullName>
    </submittedName>
</protein>
<comment type="subcellular location">
    <subcellularLocation>
        <location evidence="1">Cell membrane</location>
        <topology evidence="1">Single-pass membrane protein</topology>
    </subcellularLocation>
</comment>
<dbReference type="GO" id="GO:0009055">
    <property type="term" value="F:electron transfer activity"/>
    <property type="evidence" value="ECO:0007669"/>
    <property type="project" value="InterPro"/>
</dbReference>
<dbReference type="AlphaFoldDB" id="A0A368EJZ5"/>
<dbReference type="GO" id="GO:0020037">
    <property type="term" value="F:heme binding"/>
    <property type="evidence" value="ECO:0007669"/>
    <property type="project" value="InterPro"/>
</dbReference>
<feature type="compositionally biased region" description="Low complexity" evidence="12">
    <location>
        <begin position="202"/>
        <end position="211"/>
    </location>
</feature>
<evidence type="ECO:0000256" key="7">
    <source>
        <dbReference type="ARBA" id="ARBA00022982"/>
    </source>
</evidence>
<dbReference type="InterPro" id="IPR036909">
    <property type="entry name" value="Cyt_c-like_dom_sf"/>
</dbReference>
<evidence type="ECO:0000256" key="1">
    <source>
        <dbReference type="ARBA" id="ARBA00004162"/>
    </source>
</evidence>
<evidence type="ECO:0000256" key="6">
    <source>
        <dbReference type="ARBA" id="ARBA00022723"/>
    </source>
</evidence>
<dbReference type="FunFam" id="1.10.760.10:FF:000026">
    <property type="entry name" value="Cytochrome C, membrane-bound"/>
    <property type="match status" value="1"/>
</dbReference>
<dbReference type="PRINTS" id="PR00604">
    <property type="entry name" value="CYTCHRMECIAB"/>
</dbReference>
<evidence type="ECO:0000313" key="15">
    <source>
        <dbReference type="Proteomes" id="UP000252289"/>
    </source>
</evidence>
<proteinExistence type="predicted"/>
<keyword evidence="5" id="KW-0812">Transmembrane</keyword>
<feature type="domain" description="Cytochrome c" evidence="13">
    <location>
        <begin position="71"/>
        <end position="171"/>
    </location>
</feature>
<organism evidence="14 15">
    <name type="scientific">PS1 clade bacterium</name>
    <dbReference type="NCBI Taxonomy" id="2175152"/>
    <lineage>
        <taxon>Bacteria</taxon>
        <taxon>Pseudomonadati</taxon>
        <taxon>Pseudomonadota</taxon>
        <taxon>Alphaproteobacteria</taxon>
        <taxon>PS1 clade</taxon>
    </lineage>
</organism>
<dbReference type="EMBL" id="QOQK01000022">
    <property type="protein sequence ID" value="RCL83960.1"/>
    <property type="molecule type" value="Genomic_DNA"/>
</dbReference>
<dbReference type="PROSITE" id="PS51007">
    <property type="entry name" value="CYTC"/>
    <property type="match status" value="1"/>
</dbReference>
<evidence type="ECO:0000256" key="9">
    <source>
        <dbReference type="ARBA" id="ARBA00023004"/>
    </source>
</evidence>
<feature type="region of interest" description="Disordered" evidence="12">
    <location>
        <begin position="174"/>
        <end position="239"/>
    </location>
</feature>
<evidence type="ECO:0000256" key="10">
    <source>
        <dbReference type="ARBA" id="ARBA00023136"/>
    </source>
</evidence>
<evidence type="ECO:0000259" key="13">
    <source>
        <dbReference type="PROSITE" id="PS51007"/>
    </source>
</evidence>
<dbReference type="InterPro" id="IPR009056">
    <property type="entry name" value="Cyt_c-like_dom"/>
</dbReference>
<dbReference type="InterPro" id="IPR002327">
    <property type="entry name" value="Cyt_c_1A/1B"/>
</dbReference>
<evidence type="ECO:0000256" key="8">
    <source>
        <dbReference type="ARBA" id="ARBA00022989"/>
    </source>
</evidence>
<dbReference type="Proteomes" id="UP000252289">
    <property type="component" value="Unassembled WGS sequence"/>
</dbReference>
<keyword evidence="2" id="KW-0813">Transport</keyword>
<evidence type="ECO:0000256" key="4">
    <source>
        <dbReference type="ARBA" id="ARBA00022617"/>
    </source>
</evidence>
<sequence length="239" mass="25295">MDSFELNKIAGAVFFTLLVYLGVQNLGDILFHIESADANAYIVEGLEVDAVSALKASAEPEVDILALLQTASVDKGAKVAKKCVSCHAFEKGGANKIGPALWGIVNRDVASVDGFGYSGTLNEMAGDWDYNALNGFLENPKKYAAGTKMAFAGLRKPQDRAAIIAYLNAQGDTPTDFTAGYTPPAAEPESVPAEEPAEEPAAETQIEEIPASQDESQDEPVAEATEDMFSDLVADTPSE</sequence>
<gene>
    <name evidence="14" type="ORF">DBW64_04670</name>
</gene>